<gene>
    <name evidence="1" type="ORF">XENOCAPTIV_016057</name>
</gene>
<name>A0ABV0QII2_9TELE</name>
<dbReference type="EMBL" id="JAHRIN010011738">
    <property type="protein sequence ID" value="MEQ2195634.1"/>
    <property type="molecule type" value="Genomic_DNA"/>
</dbReference>
<sequence>MAHSPTGFASLFSVYCTILGNEEDFPPLPISSEGTPCKEPVRKKALVAKGEENSGIILTPLKLSEFINTHFDTVEKLVIDNSLKTEGFKKSIDFAIEEIKDVKKRVNSIENRTKKDDTLLEREKRLIDSERYSRRWNLKLYGVPETVSKEDVKKETIRICQAIFPEGKQKLPDVIDSVHCLGKMRENNSRPRGIILHFSS</sequence>
<dbReference type="Proteomes" id="UP001434883">
    <property type="component" value="Unassembled WGS sequence"/>
</dbReference>
<comment type="caution">
    <text evidence="1">The sequence shown here is derived from an EMBL/GenBank/DDBJ whole genome shotgun (WGS) entry which is preliminary data.</text>
</comment>
<reference evidence="1 2" key="1">
    <citation type="submission" date="2021-06" db="EMBL/GenBank/DDBJ databases">
        <authorList>
            <person name="Palmer J.M."/>
        </authorList>
    </citation>
    <scope>NUCLEOTIDE SEQUENCE [LARGE SCALE GENOMIC DNA]</scope>
    <source>
        <strain evidence="1 2">XC_2019</strain>
        <tissue evidence="1">Muscle</tissue>
    </source>
</reference>
<keyword evidence="2" id="KW-1185">Reference proteome</keyword>
<proteinExistence type="predicted"/>
<organism evidence="1 2">
    <name type="scientific">Xenoophorus captivus</name>
    <dbReference type="NCBI Taxonomy" id="1517983"/>
    <lineage>
        <taxon>Eukaryota</taxon>
        <taxon>Metazoa</taxon>
        <taxon>Chordata</taxon>
        <taxon>Craniata</taxon>
        <taxon>Vertebrata</taxon>
        <taxon>Euteleostomi</taxon>
        <taxon>Actinopterygii</taxon>
        <taxon>Neopterygii</taxon>
        <taxon>Teleostei</taxon>
        <taxon>Neoteleostei</taxon>
        <taxon>Acanthomorphata</taxon>
        <taxon>Ovalentaria</taxon>
        <taxon>Atherinomorphae</taxon>
        <taxon>Cyprinodontiformes</taxon>
        <taxon>Goodeidae</taxon>
        <taxon>Xenoophorus</taxon>
    </lineage>
</organism>
<accession>A0ABV0QII2</accession>
<dbReference type="Gene3D" id="3.30.70.1820">
    <property type="entry name" value="L1 transposable element, RRM domain"/>
    <property type="match status" value="1"/>
</dbReference>
<evidence type="ECO:0000313" key="2">
    <source>
        <dbReference type="Proteomes" id="UP001434883"/>
    </source>
</evidence>
<protein>
    <submittedName>
        <fullName evidence="1">Uncharacterized protein</fullName>
    </submittedName>
</protein>
<evidence type="ECO:0000313" key="1">
    <source>
        <dbReference type="EMBL" id="MEQ2195634.1"/>
    </source>
</evidence>